<evidence type="ECO:0000256" key="1">
    <source>
        <dbReference type="ARBA" id="ARBA00022729"/>
    </source>
</evidence>
<dbReference type="KEGG" id="pco:PHACADRAFT_261057"/>
<feature type="signal peptide" evidence="2">
    <location>
        <begin position="1"/>
        <end position="22"/>
    </location>
</feature>
<dbReference type="Proteomes" id="UP000008370">
    <property type="component" value="Unassembled WGS sequence"/>
</dbReference>
<organism evidence="3 4">
    <name type="scientific">Phanerochaete carnosa (strain HHB-10118-sp)</name>
    <name type="common">White-rot fungus</name>
    <name type="synonym">Peniophora carnosa</name>
    <dbReference type="NCBI Taxonomy" id="650164"/>
    <lineage>
        <taxon>Eukaryota</taxon>
        <taxon>Fungi</taxon>
        <taxon>Dikarya</taxon>
        <taxon>Basidiomycota</taxon>
        <taxon>Agaricomycotina</taxon>
        <taxon>Agaricomycetes</taxon>
        <taxon>Polyporales</taxon>
        <taxon>Phanerochaetaceae</taxon>
        <taxon>Phanerochaete</taxon>
    </lineage>
</organism>
<dbReference type="InterPro" id="IPR051477">
    <property type="entry name" value="Expansin_CellWall"/>
</dbReference>
<dbReference type="RefSeq" id="XP_007398899.1">
    <property type="nucleotide sequence ID" value="XM_007398837.1"/>
</dbReference>
<proteinExistence type="predicted"/>
<keyword evidence="1 2" id="KW-0732">Signal</keyword>
<accession>K5URN3</accession>
<evidence type="ECO:0000313" key="4">
    <source>
        <dbReference type="Proteomes" id="UP000008370"/>
    </source>
</evidence>
<dbReference type="AlphaFoldDB" id="K5URN3"/>
<name>K5URN3_PHACS</name>
<evidence type="ECO:0000313" key="3">
    <source>
        <dbReference type="EMBL" id="EKM52556.1"/>
    </source>
</evidence>
<dbReference type="EMBL" id="JH930475">
    <property type="protein sequence ID" value="EKM52556.1"/>
    <property type="molecule type" value="Genomic_DNA"/>
</dbReference>
<reference evidence="3 4" key="1">
    <citation type="journal article" date="2012" name="BMC Genomics">
        <title>Comparative genomics of the white-rot fungi, Phanerochaete carnosa and P. chrysosporium, to elucidate the genetic basis of the distinct wood types they colonize.</title>
        <authorList>
            <person name="Suzuki H."/>
            <person name="MacDonald J."/>
            <person name="Syed K."/>
            <person name="Salamov A."/>
            <person name="Hori C."/>
            <person name="Aerts A."/>
            <person name="Henrissat B."/>
            <person name="Wiebenga A."/>
            <person name="vanKuyk P.A."/>
            <person name="Barry K."/>
            <person name="Lindquist E."/>
            <person name="LaButti K."/>
            <person name="Lapidus A."/>
            <person name="Lucas S."/>
            <person name="Coutinho P."/>
            <person name="Gong Y."/>
            <person name="Samejima M."/>
            <person name="Mahadevan R."/>
            <person name="Abou-Zaid M."/>
            <person name="de Vries R.P."/>
            <person name="Igarashi K."/>
            <person name="Yadav J.S."/>
            <person name="Grigoriev I.V."/>
            <person name="Master E.R."/>
        </authorList>
    </citation>
    <scope>NUCLEOTIDE SEQUENCE [LARGE SCALE GENOMIC DNA]</scope>
    <source>
        <strain evidence="3 4">HHB-10118-sp</strain>
    </source>
</reference>
<dbReference type="Gene3D" id="2.40.40.10">
    <property type="entry name" value="RlpA-like domain"/>
    <property type="match status" value="1"/>
</dbReference>
<dbReference type="PANTHER" id="PTHR31836:SF28">
    <property type="entry name" value="SRCR DOMAIN-CONTAINING PROTEIN-RELATED"/>
    <property type="match status" value="1"/>
</dbReference>
<dbReference type="CDD" id="cd22191">
    <property type="entry name" value="DPBB_RlpA_EXP_N-like"/>
    <property type="match status" value="1"/>
</dbReference>
<evidence type="ECO:0000256" key="2">
    <source>
        <dbReference type="SAM" id="SignalP"/>
    </source>
</evidence>
<keyword evidence="4" id="KW-1185">Reference proteome</keyword>
<dbReference type="GeneID" id="18917879"/>
<sequence>MFSTKFNVFLVLAITISLPVIAAPTCGSQTTDVDTDETNSGDGTWFEPGLGACGFTNSASDFIVAVAEGFFDTYPGYNGVNPNDNPICGRQITANYNGQSVTVEVVDRCTGCSTFDLDFSPSAFEALAPLSVGRLHNVEWSLD</sequence>
<feature type="chain" id="PRO_5003884127" evidence="2">
    <location>
        <begin position="23"/>
        <end position="143"/>
    </location>
</feature>
<dbReference type="HOGENOM" id="CLU_047639_6_2_1"/>
<protein>
    <submittedName>
        <fullName evidence="3">Uncharacterized protein</fullName>
    </submittedName>
</protein>
<dbReference type="SUPFAM" id="SSF50685">
    <property type="entry name" value="Barwin-like endoglucanases"/>
    <property type="match status" value="1"/>
</dbReference>
<gene>
    <name evidence="3" type="ORF">PHACADRAFT_261057</name>
</gene>
<dbReference type="OrthoDB" id="623670at2759"/>
<dbReference type="InParanoid" id="K5URN3"/>
<dbReference type="PANTHER" id="PTHR31836">
    <property type="match status" value="1"/>
</dbReference>
<dbReference type="STRING" id="650164.K5URN3"/>
<dbReference type="InterPro" id="IPR036908">
    <property type="entry name" value="RlpA-like_sf"/>
</dbReference>